<evidence type="ECO:0000313" key="16">
    <source>
        <dbReference type="EMBL" id="TMQ65591.1"/>
    </source>
</evidence>
<dbReference type="InterPro" id="IPR036068">
    <property type="entry name" value="Nicotinate_pribotase-like_C"/>
</dbReference>
<dbReference type="GO" id="GO:0005737">
    <property type="term" value="C:cytoplasm"/>
    <property type="evidence" value="ECO:0007669"/>
    <property type="project" value="TreeGrafter"/>
</dbReference>
<dbReference type="Proteomes" id="UP000317691">
    <property type="component" value="Unassembled WGS sequence"/>
</dbReference>
<gene>
    <name evidence="16" type="primary">nadC</name>
    <name evidence="16" type="ORF">E6K79_04480</name>
</gene>
<evidence type="ECO:0000256" key="8">
    <source>
        <dbReference type="ARBA" id="ARBA00022679"/>
    </source>
</evidence>
<comment type="similarity">
    <text evidence="3 12">Belongs to the NadC/ModD family.</text>
</comment>
<evidence type="ECO:0000256" key="10">
    <source>
        <dbReference type="ARBA" id="ARBA00047445"/>
    </source>
</evidence>
<comment type="function">
    <text evidence="1">Involved in the catabolism of quinolinic acid (QA).</text>
</comment>
<comment type="pathway">
    <text evidence="2">Cofactor biosynthesis; NAD(+) biosynthesis; nicotinate D-ribonucleotide from quinolinate: step 1/1.</text>
</comment>
<dbReference type="FunFam" id="3.20.20.70:FF:000030">
    <property type="entry name" value="Nicotinate-nucleotide pyrophosphorylase, carboxylating"/>
    <property type="match status" value="1"/>
</dbReference>
<dbReference type="FunFam" id="3.90.1170.20:FF:000001">
    <property type="entry name" value="Nicotinate-nucleotide diphosphorylase (Carboxylating)"/>
    <property type="match status" value="1"/>
</dbReference>
<comment type="caution">
    <text evidence="16">The sequence shown here is derived from an EMBL/GenBank/DDBJ whole genome shotgun (WGS) entry which is preliminary data.</text>
</comment>
<comment type="catalytic activity">
    <reaction evidence="10">
        <text>nicotinate beta-D-ribonucleotide + CO2 + diphosphate = quinolinate + 5-phospho-alpha-D-ribose 1-diphosphate + 2 H(+)</text>
        <dbReference type="Rhea" id="RHEA:12733"/>
        <dbReference type="ChEBI" id="CHEBI:15378"/>
        <dbReference type="ChEBI" id="CHEBI:16526"/>
        <dbReference type="ChEBI" id="CHEBI:29959"/>
        <dbReference type="ChEBI" id="CHEBI:33019"/>
        <dbReference type="ChEBI" id="CHEBI:57502"/>
        <dbReference type="ChEBI" id="CHEBI:58017"/>
        <dbReference type="EC" id="2.4.2.19"/>
    </reaction>
</comment>
<evidence type="ECO:0000256" key="5">
    <source>
        <dbReference type="ARBA" id="ARBA00011944"/>
    </source>
</evidence>
<dbReference type="GO" id="GO:0009435">
    <property type="term" value="P:NAD+ biosynthetic process"/>
    <property type="evidence" value="ECO:0007669"/>
    <property type="project" value="UniProtKB-UniPathway"/>
</dbReference>
<keyword evidence="6" id="KW-0662">Pyridine nucleotide biosynthesis</keyword>
<dbReference type="InterPro" id="IPR037128">
    <property type="entry name" value="Quinolinate_PRibosylTase_N_sf"/>
</dbReference>
<evidence type="ECO:0000256" key="4">
    <source>
        <dbReference type="ARBA" id="ARBA00011218"/>
    </source>
</evidence>
<keyword evidence="7 12" id="KW-0328">Glycosyltransferase</keyword>
<feature type="binding site" evidence="13">
    <location>
        <begin position="131"/>
        <end position="133"/>
    </location>
    <ligand>
        <name>substrate</name>
    </ligand>
</feature>
<sequence length="282" mass="29657">MRLEAIALPLVRLALTEDLGGGDATTDAVVDESAAGRAHIEAKQEGVLAGTEVAALAFRELDPAAKVEWLIAEGGALLKGARVATIAAKARAILSAERVALNFLQHLSGIATLARAYVKAVEGTGVRILDTRKTTPGLRFLEKHAALAGGAGNHRFGLFDAVMIKENHIRASGGMKQAVERARKTADGLQIIVEARTPEEALDAAELKPDRILLDNFTPSALVTVLRRLRGGPEIEVSGGIRLANVRDFAVPGVSYISVGAITHSAPALDLSLVMDDMKAGK</sequence>
<proteinExistence type="inferred from homology"/>
<evidence type="ECO:0000259" key="14">
    <source>
        <dbReference type="Pfam" id="PF01729"/>
    </source>
</evidence>
<evidence type="ECO:0000256" key="12">
    <source>
        <dbReference type="PIRNR" id="PIRNR006250"/>
    </source>
</evidence>
<name>A0A538TPN7_UNCEI</name>
<evidence type="ECO:0000256" key="6">
    <source>
        <dbReference type="ARBA" id="ARBA00022642"/>
    </source>
</evidence>
<dbReference type="NCBIfam" id="TIGR00078">
    <property type="entry name" value="nadC"/>
    <property type="match status" value="1"/>
</dbReference>
<feature type="domain" description="Quinolinate phosphoribosyl transferase C-terminal" evidence="14">
    <location>
        <begin position="110"/>
        <end position="273"/>
    </location>
</feature>
<dbReference type="AlphaFoldDB" id="A0A538TPN7"/>
<feature type="binding site" evidence="13">
    <location>
        <position position="165"/>
    </location>
    <ligand>
        <name>substrate</name>
    </ligand>
</feature>
<dbReference type="SUPFAM" id="SSF54675">
    <property type="entry name" value="Nicotinate/Quinolinate PRTase N-terminal domain-like"/>
    <property type="match status" value="1"/>
</dbReference>
<reference evidence="16 17" key="1">
    <citation type="journal article" date="2019" name="Nat. Microbiol.">
        <title>Mediterranean grassland soil C-N compound turnover is dependent on rainfall and depth, and is mediated by genomically divergent microorganisms.</title>
        <authorList>
            <person name="Diamond S."/>
            <person name="Andeer P.F."/>
            <person name="Li Z."/>
            <person name="Crits-Christoph A."/>
            <person name="Burstein D."/>
            <person name="Anantharaman K."/>
            <person name="Lane K.R."/>
            <person name="Thomas B.C."/>
            <person name="Pan C."/>
            <person name="Northen T.R."/>
            <person name="Banfield J.F."/>
        </authorList>
    </citation>
    <scope>NUCLEOTIDE SEQUENCE [LARGE SCALE GENOMIC DNA]</scope>
    <source>
        <strain evidence="16">WS_9</strain>
    </source>
</reference>
<dbReference type="PIRSF" id="PIRSF006250">
    <property type="entry name" value="NadC_ModD"/>
    <property type="match status" value="1"/>
</dbReference>
<dbReference type="InterPro" id="IPR002638">
    <property type="entry name" value="Quinolinate_PRibosylTrfase_C"/>
</dbReference>
<dbReference type="EMBL" id="VBOZ01000012">
    <property type="protein sequence ID" value="TMQ65591.1"/>
    <property type="molecule type" value="Genomic_DNA"/>
</dbReference>
<evidence type="ECO:0000256" key="7">
    <source>
        <dbReference type="ARBA" id="ARBA00022676"/>
    </source>
</evidence>
<evidence type="ECO:0000256" key="2">
    <source>
        <dbReference type="ARBA" id="ARBA00004893"/>
    </source>
</evidence>
<dbReference type="InterPro" id="IPR004393">
    <property type="entry name" value="NadC"/>
</dbReference>
<dbReference type="Gene3D" id="3.90.1170.20">
    <property type="entry name" value="Quinolinate phosphoribosyl transferase, N-terminal domain"/>
    <property type="match status" value="1"/>
</dbReference>
<dbReference type="Pfam" id="PF02749">
    <property type="entry name" value="QRPTase_N"/>
    <property type="match status" value="1"/>
</dbReference>
<evidence type="ECO:0000256" key="3">
    <source>
        <dbReference type="ARBA" id="ARBA00009400"/>
    </source>
</evidence>
<feature type="binding site" evidence="13">
    <location>
        <position position="194"/>
    </location>
    <ligand>
        <name>substrate</name>
    </ligand>
</feature>
<dbReference type="GO" id="GO:0034213">
    <property type="term" value="P:quinolinate catabolic process"/>
    <property type="evidence" value="ECO:0007669"/>
    <property type="project" value="TreeGrafter"/>
</dbReference>
<feature type="binding site" evidence="13">
    <location>
        <begin position="259"/>
        <end position="261"/>
    </location>
    <ligand>
        <name>substrate</name>
    </ligand>
</feature>
<evidence type="ECO:0000313" key="17">
    <source>
        <dbReference type="Proteomes" id="UP000317691"/>
    </source>
</evidence>
<dbReference type="InterPro" id="IPR013785">
    <property type="entry name" value="Aldolase_TIM"/>
</dbReference>
<dbReference type="CDD" id="cd01572">
    <property type="entry name" value="QPRTase"/>
    <property type="match status" value="1"/>
</dbReference>
<feature type="binding site" evidence="13">
    <location>
        <position position="98"/>
    </location>
    <ligand>
        <name>substrate</name>
    </ligand>
</feature>
<keyword evidence="8 12" id="KW-0808">Transferase</keyword>
<evidence type="ECO:0000259" key="15">
    <source>
        <dbReference type="Pfam" id="PF02749"/>
    </source>
</evidence>
<dbReference type="InterPro" id="IPR022412">
    <property type="entry name" value="Quinolinate_PRibosylTrfase_N"/>
</dbReference>
<evidence type="ECO:0000256" key="11">
    <source>
        <dbReference type="ARBA" id="ARBA00069173"/>
    </source>
</evidence>
<dbReference type="InterPro" id="IPR027277">
    <property type="entry name" value="NadC/ModD"/>
</dbReference>
<feature type="binding site" evidence="13">
    <location>
        <position position="215"/>
    </location>
    <ligand>
        <name>substrate</name>
    </ligand>
</feature>
<evidence type="ECO:0000256" key="9">
    <source>
        <dbReference type="ARBA" id="ARBA00033102"/>
    </source>
</evidence>
<dbReference type="PANTHER" id="PTHR32179">
    <property type="entry name" value="NICOTINATE-NUCLEOTIDE PYROPHOSPHORYLASE [CARBOXYLATING]"/>
    <property type="match status" value="1"/>
</dbReference>
<accession>A0A538TPN7</accession>
<dbReference type="EC" id="2.4.2.19" evidence="5"/>
<dbReference type="Gene3D" id="3.20.20.70">
    <property type="entry name" value="Aldolase class I"/>
    <property type="match status" value="1"/>
</dbReference>
<dbReference type="Pfam" id="PF01729">
    <property type="entry name" value="QRPTase_C"/>
    <property type="match status" value="1"/>
</dbReference>
<feature type="domain" description="Quinolinate phosphoribosyl transferase N-terminal" evidence="15">
    <location>
        <begin position="23"/>
        <end position="108"/>
    </location>
</feature>
<dbReference type="PANTHER" id="PTHR32179:SF3">
    <property type="entry name" value="NICOTINATE-NUCLEOTIDE PYROPHOSPHORYLASE [CARBOXYLATING]"/>
    <property type="match status" value="1"/>
</dbReference>
<dbReference type="UniPathway" id="UPA00253">
    <property type="reaction ID" value="UER00331"/>
</dbReference>
<dbReference type="SUPFAM" id="SSF51690">
    <property type="entry name" value="Nicotinate/Quinolinate PRTase C-terminal domain-like"/>
    <property type="match status" value="1"/>
</dbReference>
<dbReference type="GO" id="GO:0004514">
    <property type="term" value="F:nicotinate-nucleotide diphosphorylase (carboxylating) activity"/>
    <property type="evidence" value="ECO:0007669"/>
    <property type="project" value="UniProtKB-EC"/>
</dbReference>
<evidence type="ECO:0000256" key="1">
    <source>
        <dbReference type="ARBA" id="ARBA00003237"/>
    </source>
</evidence>
<comment type="subunit">
    <text evidence="4">Hexamer formed by 3 homodimers.</text>
</comment>
<protein>
    <recommendedName>
        <fullName evidence="11">Probable nicotinate-nucleotide pyrophosphorylase [carboxylating]</fullName>
        <ecNumber evidence="5">2.4.2.19</ecNumber>
    </recommendedName>
    <alternativeName>
        <fullName evidence="9">Quinolinate phosphoribosyltransferase [decarboxylating]</fullName>
    </alternativeName>
</protein>
<feature type="binding site" evidence="13">
    <location>
        <begin position="238"/>
        <end position="240"/>
    </location>
    <ligand>
        <name>substrate</name>
    </ligand>
</feature>
<evidence type="ECO:0000256" key="13">
    <source>
        <dbReference type="PIRSR" id="PIRSR006250-1"/>
    </source>
</evidence>
<organism evidence="16 17">
    <name type="scientific">Eiseniibacteriota bacterium</name>
    <dbReference type="NCBI Taxonomy" id="2212470"/>
    <lineage>
        <taxon>Bacteria</taxon>
        <taxon>Candidatus Eiseniibacteriota</taxon>
    </lineage>
</organism>
<feature type="binding site" evidence="13">
    <location>
        <position position="155"/>
    </location>
    <ligand>
        <name>substrate</name>
    </ligand>
</feature>